<dbReference type="SUPFAM" id="SSF46785">
    <property type="entry name" value="Winged helix' DNA-binding domain"/>
    <property type="match status" value="1"/>
</dbReference>
<dbReference type="Proteomes" id="UP000462055">
    <property type="component" value="Unassembled WGS sequence"/>
</dbReference>
<dbReference type="Pfam" id="PF12802">
    <property type="entry name" value="MarR_2"/>
    <property type="match status" value="1"/>
</dbReference>
<evidence type="ECO:0000259" key="4">
    <source>
        <dbReference type="PROSITE" id="PS50995"/>
    </source>
</evidence>
<reference evidence="5" key="1">
    <citation type="submission" date="2019-12" db="EMBL/GenBank/DDBJ databases">
        <title>Actinomadura physcomitrii sp. nov., a novel actinomycete isolated from moss [Physcomitrium sphaericum (Ludw) Fuernr].</title>
        <authorList>
            <person name="Zhuang X."/>
        </authorList>
    </citation>
    <scope>NUCLEOTIDE SEQUENCE [LARGE SCALE GENOMIC DNA]</scope>
    <source>
        <strain evidence="5">LD22</strain>
    </source>
</reference>
<dbReference type="PROSITE" id="PS50995">
    <property type="entry name" value="HTH_MARR_2"/>
    <property type="match status" value="1"/>
</dbReference>
<dbReference type="PANTHER" id="PTHR42756:SF1">
    <property type="entry name" value="TRANSCRIPTIONAL REPRESSOR OF EMRAB OPERON"/>
    <property type="match status" value="1"/>
</dbReference>
<evidence type="ECO:0000313" key="6">
    <source>
        <dbReference type="Proteomes" id="UP000462055"/>
    </source>
</evidence>
<evidence type="ECO:0000256" key="3">
    <source>
        <dbReference type="ARBA" id="ARBA00023163"/>
    </source>
</evidence>
<dbReference type="GO" id="GO:0003677">
    <property type="term" value="F:DNA binding"/>
    <property type="evidence" value="ECO:0007669"/>
    <property type="project" value="UniProtKB-KW"/>
</dbReference>
<keyword evidence="3" id="KW-0804">Transcription</keyword>
<evidence type="ECO:0000256" key="1">
    <source>
        <dbReference type="ARBA" id="ARBA00023015"/>
    </source>
</evidence>
<comment type="caution">
    <text evidence="5">The sequence shown here is derived from an EMBL/GenBank/DDBJ whole genome shotgun (WGS) entry which is preliminary data.</text>
</comment>
<proteinExistence type="predicted"/>
<keyword evidence="2" id="KW-0238">DNA-binding</keyword>
<dbReference type="InterPro" id="IPR036388">
    <property type="entry name" value="WH-like_DNA-bd_sf"/>
</dbReference>
<dbReference type="EMBL" id="WBMS02000020">
    <property type="protein sequence ID" value="MWA03592.1"/>
    <property type="molecule type" value="Genomic_DNA"/>
</dbReference>
<protein>
    <submittedName>
        <fullName evidence="5">MarR family transcriptional regulator</fullName>
    </submittedName>
</protein>
<keyword evidence="6" id="KW-1185">Reference proteome</keyword>
<evidence type="ECO:0000313" key="5">
    <source>
        <dbReference type="EMBL" id="MWA03592.1"/>
    </source>
</evidence>
<dbReference type="AlphaFoldDB" id="A0A6I4MCZ9"/>
<organism evidence="5 6">
    <name type="scientific">Actinomadura physcomitrii</name>
    <dbReference type="NCBI Taxonomy" id="2650748"/>
    <lineage>
        <taxon>Bacteria</taxon>
        <taxon>Bacillati</taxon>
        <taxon>Actinomycetota</taxon>
        <taxon>Actinomycetes</taxon>
        <taxon>Streptosporangiales</taxon>
        <taxon>Thermomonosporaceae</taxon>
        <taxon>Actinomadura</taxon>
    </lineage>
</organism>
<keyword evidence="1" id="KW-0805">Transcription regulation</keyword>
<dbReference type="InterPro" id="IPR000835">
    <property type="entry name" value="HTH_MarR-typ"/>
</dbReference>
<dbReference type="PANTHER" id="PTHR42756">
    <property type="entry name" value="TRANSCRIPTIONAL REGULATOR, MARR"/>
    <property type="match status" value="1"/>
</dbReference>
<dbReference type="Gene3D" id="1.10.10.10">
    <property type="entry name" value="Winged helix-like DNA-binding domain superfamily/Winged helix DNA-binding domain"/>
    <property type="match status" value="1"/>
</dbReference>
<evidence type="ECO:0000256" key="2">
    <source>
        <dbReference type="ARBA" id="ARBA00023125"/>
    </source>
</evidence>
<sequence length="160" mass="18294">MNIAQEPAVRSRDGDLVGDARALGRMYRFLVDSLRLSWEDTPYSVTEGWVIAELAQRDVTEVMELRRRIGIDPGYLSRVLARFQADRLITRDRSPENRRFQTVRLTRRGRAACEVIEDRMAEALRVRLSAFPESDRRRVVEAMTSISGAVERVLGGRCAL</sequence>
<name>A0A6I4MCZ9_9ACTN</name>
<dbReference type="SMART" id="SM00347">
    <property type="entry name" value="HTH_MARR"/>
    <property type="match status" value="1"/>
</dbReference>
<gene>
    <name evidence="5" type="ORF">F8568_025050</name>
</gene>
<dbReference type="GO" id="GO:0003700">
    <property type="term" value="F:DNA-binding transcription factor activity"/>
    <property type="evidence" value="ECO:0007669"/>
    <property type="project" value="InterPro"/>
</dbReference>
<dbReference type="InterPro" id="IPR036390">
    <property type="entry name" value="WH_DNA-bd_sf"/>
</dbReference>
<feature type="domain" description="HTH marR-type" evidence="4">
    <location>
        <begin position="13"/>
        <end position="155"/>
    </location>
</feature>
<accession>A0A6I4MCZ9</accession>